<dbReference type="Proteomes" id="UP001589788">
    <property type="component" value="Unassembled WGS sequence"/>
</dbReference>
<evidence type="ECO:0000256" key="3">
    <source>
        <dbReference type="ARBA" id="ARBA00023082"/>
    </source>
</evidence>
<dbReference type="Pfam" id="PF08281">
    <property type="entry name" value="Sigma70_r4_2"/>
    <property type="match status" value="1"/>
</dbReference>
<reference evidence="9 10" key="1">
    <citation type="submission" date="2024-09" db="EMBL/GenBank/DDBJ databases">
        <authorList>
            <person name="Sun Q."/>
            <person name="Mori K."/>
        </authorList>
    </citation>
    <scope>NUCLEOTIDE SEQUENCE [LARGE SCALE GENOMIC DNA]</scope>
    <source>
        <strain evidence="9 10">JCM 15389</strain>
    </source>
</reference>
<name>A0ABV6C035_9ACTN</name>
<dbReference type="InterPro" id="IPR014284">
    <property type="entry name" value="RNA_pol_sigma-70_dom"/>
</dbReference>
<comment type="similarity">
    <text evidence="1">Belongs to the sigma-70 factor family. ECF subfamily.</text>
</comment>
<dbReference type="Gene3D" id="1.10.1740.10">
    <property type="match status" value="1"/>
</dbReference>
<proteinExistence type="inferred from homology"/>
<dbReference type="InterPro" id="IPR013324">
    <property type="entry name" value="RNA_pol_sigma_r3/r4-like"/>
</dbReference>
<feature type="domain" description="RNA polymerase sigma-70 region 2" evidence="6">
    <location>
        <begin position="21"/>
        <end position="85"/>
    </location>
</feature>
<evidence type="ECO:0000259" key="7">
    <source>
        <dbReference type="Pfam" id="PF08281"/>
    </source>
</evidence>
<dbReference type="Pfam" id="PF13490">
    <property type="entry name" value="zf-HC2"/>
    <property type="match status" value="1"/>
</dbReference>
<dbReference type="PANTHER" id="PTHR43133">
    <property type="entry name" value="RNA POLYMERASE ECF-TYPE SIGMA FACTO"/>
    <property type="match status" value="1"/>
</dbReference>
<dbReference type="InterPro" id="IPR027383">
    <property type="entry name" value="Znf_put"/>
</dbReference>
<evidence type="ECO:0000259" key="8">
    <source>
        <dbReference type="Pfam" id="PF13490"/>
    </source>
</evidence>
<keyword evidence="2" id="KW-0805">Transcription regulation</keyword>
<feature type="compositionally biased region" description="Basic and acidic residues" evidence="5">
    <location>
        <begin position="79"/>
        <end position="94"/>
    </location>
</feature>
<dbReference type="EMBL" id="JBHLYQ010000013">
    <property type="protein sequence ID" value="MFC0081045.1"/>
    <property type="molecule type" value="Genomic_DNA"/>
</dbReference>
<feature type="domain" description="Putative zinc-finger" evidence="8">
    <location>
        <begin position="188"/>
        <end position="221"/>
    </location>
</feature>
<dbReference type="PANTHER" id="PTHR43133:SF25">
    <property type="entry name" value="RNA POLYMERASE SIGMA FACTOR RFAY-RELATED"/>
    <property type="match status" value="1"/>
</dbReference>
<dbReference type="InterPro" id="IPR013249">
    <property type="entry name" value="RNA_pol_sigma70_r4_t2"/>
</dbReference>
<feature type="region of interest" description="Disordered" evidence="5">
    <location>
        <begin position="79"/>
        <end position="98"/>
    </location>
</feature>
<dbReference type="InterPro" id="IPR036388">
    <property type="entry name" value="WH-like_DNA-bd_sf"/>
</dbReference>
<evidence type="ECO:0000259" key="6">
    <source>
        <dbReference type="Pfam" id="PF04542"/>
    </source>
</evidence>
<dbReference type="Gene3D" id="1.10.10.1320">
    <property type="entry name" value="Anti-sigma factor, zinc-finger domain"/>
    <property type="match status" value="1"/>
</dbReference>
<evidence type="ECO:0000313" key="10">
    <source>
        <dbReference type="Proteomes" id="UP001589788"/>
    </source>
</evidence>
<evidence type="ECO:0000256" key="1">
    <source>
        <dbReference type="ARBA" id="ARBA00010641"/>
    </source>
</evidence>
<dbReference type="InterPro" id="IPR041916">
    <property type="entry name" value="Anti_sigma_zinc_sf"/>
</dbReference>
<dbReference type="RefSeq" id="WP_377787895.1">
    <property type="nucleotide sequence ID" value="NZ_JBHLYQ010000013.1"/>
</dbReference>
<keyword evidence="4" id="KW-0804">Transcription</keyword>
<dbReference type="InterPro" id="IPR007627">
    <property type="entry name" value="RNA_pol_sigma70_r2"/>
</dbReference>
<gene>
    <name evidence="9" type="ORF">ACFFRE_02585</name>
</gene>
<dbReference type="InterPro" id="IPR039425">
    <property type="entry name" value="RNA_pol_sigma-70-like"/>
</dbReference>
<feature type="compositionally biased region" description="Low complexity" evidence="5">
    <location>
        <begin position="270"/>
        <end position="284"/>
    </location>
</feature>
<dbReference type="SUPFAM" id="SSF88659">
    <property type="entry name" value="Sigma3 and sigma4 domains of RNA polymerase sigma factors"/>
    <property type="match status" value="1"/>
</dbReference>
<sequence>MEATRVGTEDRPSRFEDQVAAEVPGLLRYARTLANDPNVAEDLVSETVLRALERRRQFRGEASVRTWLHRILHNVAIDQHRRQGRSEPVAEPRAPRPTVVADDPAERALRTLDAEEVRQALEHVPFATRSALLLHDAERFSDSEVARILGISLPAAKQRIRRGRLQLLEALAAEPRRRQANRGVPLSCAVARQKIPDLLEGGLDSADQGLLEAHLAHCVSCPPLYRALTGLPATVSELHDPDTVVPPALAERLRLLLAGRAPAPHGPGSGDAASGSALSPGGGP</sequence>
<comment type="caution">
    <text evidence="9">The sequence shown here is derived from an EMBL/GenBank/DDBJ whole genome shotgun (WGS) entry which is preliminary data.</text>
</comment>
<keyword evidence="3" id="KW-0731">Sigma factor</keyword>
<feature type="region of interest" description="Disordered" evidence="5">
    <location>
        <begin position="260"/>
        <end position="284"/>
    </location>
</feature>
<evidence type="ECO:0000313" key="9">
    <source>
        <dbReference type="EMBL" id="MFC0081045.1"/>
    </source>
</evidence>
<accession>A0ABV6C035</accession>
<organism evidence="9 10">
    <name type="scientific">Aciditerrimonas ferrireducens</name>
    <dbReference type="NCBI Taxonomy" id="667306"/>
    <lineage>
        <taxon>Bacteria</taxon>
        <taxon>Bacillati</taxon>
        <taxon>Actinomycetota</taxon>
        <taxon>Acidimicrobiia</taxon>
        <taxon>Acidimicrobiales</taxon>
        <taxon>Acidimicrobiaceae</taxon>
        <taxon>Aciditerrimonas</taxon>
    </lineage>
</organism>
<dbReference type="Pfam" id="PF04542">
    <property type="entry name" value="Sigma70_r2"/>
    <property type="match status" value="1"/>
</dbReference>
<evidence type="ECO:0000256" key="4">
    <source>
        <dbReference type="ARBA" id="ARBA00023163"/>
    </source>
</evidence>
<keyword evidence="10" id="KW-1185">Reference proteome</keyword>
<dbReference type="InterPro" id="IPR013325">
    <property type="entry name" value="RNA_pol_sigma_r2"/>
</dbReference>
<dbReference type="SUPFAM" id="SSF88946">
    <property type="entry name" value="Sigma2 domain of RNA polymerase sigma factors"/>
    <property type="match status" value="1"/>
</dbReference>
<evidence type="ECO:0000256" key="5">
    <source>
        <dbReference type="SAM" id="MobiDB-lite"/>
    </source>
</evidence>
<protein>
    <submittedName>
        <fullName evidence="9">Sigma-70 family RNA polymerase sigma factor</fullName>
    </submittedName>
</protein>
<evidence type="ECO:0000256" key="2">
    <source>
        <dbReference type="ARBA" id="ARBA00023015"/>
    </source>
</evidence>
<dbReference type="NCBIfam" id="TIGR02937">
    <property type="entry name" value="sigma70-ECF"/>
    <property type="match status" value="1"/>
</dbReference>
<feature type="domain" description="RNA polymerase sigma factor 70 region 4 type 2" evidence="7">
    <location>
        <begin position="115"/>
        <end position="167"/>
    </location>
</feature>
<dbReference type="Gene3D" id="1.10.10.10">
    <property type="entry name" value="Winged helix-like DNA-binding domain superfamily/Winged helix DNA-binding domain"/>
    <property type="match status" value="1"/>
</dbReference>